<name>A0A167MFV4_9CHLO</name>
<organism evidence="1">
    <name type="scientific">Koshicola spirodelophila</name>
    <dbReference type="NCBI Taxonomy" id="1707787"/>
    <lineage>
        <taxon>Eukaryota</taxon>
        <taxon>Viridiplantae</taxon>
        <taxon>Chlorophyta</taxon>
        <taxon>core chlorophytes</taxon>
        <taxon>Chlorophyceae</taxon>
        <taxon>OCC clade</taxon>
        <taxon>Chaetopeltidales</taxon>
        <taxon>Chaetopeltidaceae</taxon>
        <taxon>Koshicola</taxon>
    </lineage>
</organism>
<gene>
    <name evidence="1" type="primary">ycf12</name>
    <name evidence="1" type="ORF">AM597_83</name>
</gene>
<keyword evidence="1" id="KW-0150">Chloroplast</keyword>
<keyword evidence="1" id="KW-0934">Plastid</keyword>
<dbReference type="AlphaFoldDB" id="A0A167MFV4"/>
<geneLocation type="chloroplast" evidence="1"/>
<proteinExistence type="predicted"/>
<sequence length="31" mass="3136">MNGIFLLLSIAIILSVGPLVVIAIAGRSGNL</sequence>
<dbReference type="EMBL" id="KT713390">
    <property type="protein sequence ID" value="ANB40176.1"/>
    <property type="molecule type" value="Genomic_DNA"/>
</dbReference>
<accession>A0A167MFV4</accession>
<protein>
    <submittedName>
        <fullName evidence="1">Hypothetical chloroplast protein RF12</fullName>
    </submittedName>
</protein>
<reference evidence="1" key="1">
    <citation type="journal article" date="2016" name="Am. J. Bot.">
        <title>Hiding in plain sight: Koshicola spirodelophila gen. et sp. nov. (Chaetopeltidales, Chlorophyceae), a novel green alga associated with the aquatic angiosperm Spirodela polyrhiza.</title>
        <authorList>
            <person name="Watanabe S."/>
            <person name="Fucikova K."/>
            <person name="Lewis L.A."/>
            <person name="Lewis P.O."/>
        </authorList>
    </citation>
    <scope>NUCLEOTIDE SEQUENCE</scope>
    <source>
        <strain evidence="1">W1C4</strain>
    </source>
</reference>
<evidence type="ECO:0000313" key="1">
    <source>
        <dbReference type="EMBL" id="ANB40176.1"/>
    </source>
</evidence>